<name>A0AB39XKP8_9BRAD</name>
<evidence type="ECO:0000259" key="4">
    <source>
        <dbReference type="Pfam" id="PF19040"/>
    </source>
</evidence>
<accession>A0AB39XKP8</accession>
<feature type="transmembrane region" description="Helical" evidence="2">
    <location>
        <begin position="336"/>
        <end position="354"/>
    </location>
</feature>
<sequence length="680" mass="75313">MQLNPMSQDRLQSSTDQHAPEKRRYRPEIDGLRGIAVLAVVLFHANFGSSNAYALQGGYLGVDIFFVISGYLTGVLVLTDLRRQTFSLRDFYIRRARRILPALFLVLTVTLCLALLILVPQPLVDFSRSLVASIFFAANIFFWWRIDYFSEPGELTPLLHLWSLAVEEQFYLLFPPMLLLVWRCGRQATLCLMIVATASSILLAFHNGAVDAAGTFYFLYYRAWQFLIGAVLAKMRADHRDSRHPFGAVLPVIGLGLVLCSLVLLGSRGAIGMGSITVVIGTSLIIVGDRGPAFWLLTRRPLVWIGLISYSLYLWHQPILALGRSYLVNAPGGSTLTLLLSASFALAFLSWRYVEQPFRHAAINREQLAASAILTVVMLVAAGLSSLLTGGFPGRYSQVQQHLLEITPERGIAYVEGRTCTRRAIVDACIIGRPGTKPHFAVLGDSHAETLTGPLSDLLNRNSASAYVYTDAGCPFIIGVVEQNSNSHCDEYNNDAFQALKANQVSDVIISDRSTAYMLGTRFDNQEGGIEPGLPFPVAPVGFRGDDHARTLAVASQLRETLRRLAENNIVVYYVLPVPEVGWNVPRTLVKLIAQGHLPLTTSLAVYLKRNEKVFDILNEFKDNPKIIPIYPHKTFCSAVSGRCATHENDEIFYTDTDHLSRQGAEKLVAATAKIIKFHD</sequence>
<feature type="region of interest" description="Disordered" evidence="1">
    <location>
        <begin position="1"/>
        <end position="23"/>
    </location>
</feature>
<feature type="compositionally biased region" description="Polar residues" evidence="1">
    <location>
        <begin position="1"/>
        <end position="17"/>
    </location>
</feature>
<dbReference type="RefSeq" id="WP_369722505.1">
    <property type="nucleotide sequence ID" value="NZ_CP165734.1"/>
</dbReference>
<proteinExistence type="predicted"/>
<dbReference type="InterPro" id="IPR002656">
    <property type="entry name" value="Acyl_transf_3_dom"/>
</dbReference>
<dbReference type="Pfam" id="PF01757">
    <property type="entry name" value="Acyl_transf_3"/>
    <property type="match status" value="1"/>
</dbReference>
<evidence type="ECO:0000256" key="2">
    <source>
        <dbReference type="SAM" id="Phobius"/>
    </source>
</evidence>
<evidence type="ECO:0000259" key="3">
    <source>
        <dbReference type="Pfam" id="PF01757"/>
    </source>
</evidence>
<feature type="domain" description="SGNH" evidence="4">
    <location>
        <begin position="425"/>
        <end position="672"/>
    </location>
</feature>
<feature type="transmembrane region" description="Helical" evidence="2">
    <location>
        <begin position="270"/>
        <end position="288"/>
    </location>
</feature>
<dbReference type="InterPro" id="IPR050879">
    <property type="entry name" value="Acyltransferase_3"/>
</dbReference>
<dbReference type="Pfam" id="PF19040">
    <property type="entry name" value="SGNH"/>
    <property type="match status" value="1"/>
</dbReference>
<feature type="transmembrane region" description="Helical" evidence="2">
    <location>
        <begin position="31"/>
        <end position="47"/>
    </location>
</feature>
<dbReference type="GO" id="GO:0016747">
    <property type="term" value="F:acyltransferase activity, transferring groups other than amino-acyl groups"/>
    <property type="evidence" value="ECO:0007669"/>
    <property type="project" value="InterPro"/>
</dbReference>
<keyword evidence="2" id="KW-1133">Transmembrane helix</keyword>
<feature type="domain" description="Acyltransferase 3" evidence="3">
    <location>
        <begin position="27"/>
        <end position="350"/>
    </location>
</feature>
<feature type="transmembrane region" description="Helical" evidence="2">
    <location>
        <begin position="366"/>
        <end position="388"/>
    </location>
</feature>
<dbReference type="EMBL" id="CP165734">
    <property type="protein sequence ID" value="XDV58036.1"/>
    <property type="molecule type" value="Genomic_DNA"/>
</dbReference>
<feature type="transmembrane region" description="Helical" evidence="2">
    <location>
        <begin position="188"/>
        <end position="206"/>
    </location>
</feature>
<dbReference type="PANTHER" id="PTHR23028:SF53">
    <property type="entry name" value="ACYL_TRANSF_3 DOMAIN-CONTAINING PROTEIN"/>
    <property type="match status" value="1"/>
</dbReference>
<dbReference type="GO" id="GO:0009103">
    <property type="term" value="P:lipopolysaccharide biosynthetic process"/>
    <property type="evidence" value="ECO:0007669"/>
    <property type="project" value="TreeGrafter"/>
</dbReference>
<feature type="transmembrane region" description="Helical" evidence="2">
    <location>
        <begin position="126"/>
        <end position="144"/>
    </location>
</feature>
<feature type="transmembrane region" description="Helical" evidence="2">
    <location>
        <begin position="300"/>
        <end position="316"/>
    </location>
</feature>
<dbReference type="PANTHER" id="PTHR23028">
    <property type="entry name" value="ACETYLTRANSFERASE"/>
    <property type="match status" value="1"/>
</dbReference>
<organism evidence="5">
    <name type="scientific">Bradyrhizobium sp. LLZ17</name>
    <dbReference type="NCBI Taxonomy" id="3239388"/>
    <lineage>
        <taxon>Bacteria</taxon>
        <taxon>Pseudomonadati</taxon>
        <taxon>Pseudomonadota</taxon>
        <taxon>Alphaproteobacteria</taxon>
        <taxon>Hyphomicrobiales</taxon>
        <taxon>Nitrobacteraceae</taxon>
        <taxon>Bradyrhizobium</taxon>
    </lineage>
</organism>
<feature type="transmembrane region" description="Helical" evidence="2">
    <location>
        <begin position="59"/>
        <end position="78"/>
    </location>
</feature>
<feature type="transmembrane region" description="Helical" evidence="2">
    <location>
        <begin position="212"/>
        <end position="233"/>
    </location>
</feature>
<keyword evidence="2" id="KW-0812">Transmembrane</keyword>
<evidence type="ECO:0000313" key="5">
    <source>
        <dbReference type="EMBL" id="XDV58036.1"/>
    </source>
</evidence>
<dbReference type="EC" id="2.3.1.-" evidence="5"/>
<reference evidence="5" key="1">
    <citation type="submission" date="2024-08" db="EMBL/GenBank/DDBJ databases">
        <authorList>
            <person name="Chaddad Z."/>
            <person name="Lamrabet M."/>
            <person name="Bouhnik O."/>
            <person name="Alami S."/>
            <person name="Wipf D."/>
            <person name="Courty P.E."/>
            <person name="Missbah El Idrissi M."/>
        </authorList>
    </citation>
    <scope>NUCLEOTIDE SEQUENCE</scope>
    <source>
        <strain evidence="5">LLZ17</strain>
    </source>
</reference>
<protein>
    <submittedName>
        <fullName evidence="5">Acyltransferase family protein</fullName>
        <ecNumber evidence="5">2.3.1.-</ecNumber>
    </submittedName>
</protein>
<dbReference type="AlphaFoldDB" id="A0AB39XKP8"/>
<feature type="transmembrane region" description="Helical" evidence="2">
    <location>
        <begin position="245"/>
        <end position="264"/>
    </location>
</feature>
<dbReference type="InterPro" id="IPR043968">
    <property type="entry name" value="SGNH"/>
</dbReference>
<keyword evidence="2" id="KW-0472">Membrane</keyword>
<dbReference type="GO" id="GO:0016020">
    <property type="term" value="C:membrane"/>
    <property type="evidence" value="ECO:0007669"/>
    <property type="project" value="TreeGrafter"/>
</dbReference>
<keyword evidence="5" id="KW-0012">Acyltransferase</keyword>
<evidence type="ECO:0000256" key="1">
    <source>
        <dbReference type="SAM" id="MobiDB-lite"/>
    </source>
</evidence>
<keyword evidence="5" id="KW-0808">Transferase</keyword>
<gene>
    <name evidence="5" type="ORF">AB8Z38_00195</name>
</gene>
<feature type="transmembrane region" description="Helical" evidence="2">
    <location>
        <begin position="99"/>
        <end position="120"/>
    </location>
</feature>